<reference evidence="2" key="1">
    <citation type="submission" date="2020-10" db="EMBL/GenBank/DDBJ databases">
        <title>Connecting structure to function with the recovery of over 1000 high-quality activated sludge metagenome-assembled genomes encoding full-length rRNA genes using long-read sequencing.</title>
        <authorList>
            <person name="Singleton C.M."/>
            <person name="Petriglieri F."/>
            <person name="Kristensen J.M."/>
            <person name="Kirkegaard R.H."/>
            <person name="Michaelsen T.Y."/>
            <person name="Andersen M.H."/>
            <person name="Karst S.M."/>
            <person name="Dueholm M.S."/>
            <person name="Nielsen P.H."/>
            <person name="Albertsen M."/>
        </authorList>
    </citation>
    <scope>NUCLEOTIDE SEQUENCE</scope>
    <source>
        <strain evidence="2">OdNE_18-Q3-R46-58_BAT3C.305</strain>
    </source>
</reference>
<dbReference type="SUPFAM" id="SSF109604">
    <property type="entry name" value="HD-domain/PDEase-like"/>
    <property type="match status" value="1"/>
</dbReference>
<feature type="domain" description="HDOD" evidence="1">
    <location>
        <begin position="24"/>
        <end position="213"/>
    </location>
</feature>
<accession>A0A9D7LR36</accession>
<dbReference type="PROSITE" id="PS51833">
    <property type="entry name" value="HDOD"/>
    <property type="match status" value="1"/>
</dbReference>
<dbReference type="Proteomes" id="UP000808146">
    <property type="component" value="Unassembled WGS sequence"/>
</dbReference>
<evidence type="ECO:0000313" key="3">
    <source>
        <dbReference type="Proteomes" id="UP000808146"/>
    </source>
</evidence>
<organism evidence="2 3">
    <name type="scientific">Candidatus Dechloromonas phosphorivorans</name>
    <dbReference type="NCBI Taxonomy" id="2899244"/>
    <lineage>
        <taxon>Bacteria</taxon>
        <taxon>Pseudomonadati</taxon>
        <taxon>Pseudomonadota</taxon>
        <taxon>Betaproteobacteria</taxon>
        <taxon>Rhodocyclales</taxon>
        <taxon>Azonexaceae</taxon>
        <taxon>Dechloromonas</taxon>
    </lineage>
</organism>
<evidence type="ECO:0000259" key="1">
    <source>
        <dbReference type="PROSITE" id="PS51833"/>
    </source>
</evidence>
<dbReference type="PANTHER" id="PTHR33525:SF3">
    <property type="entry name" value="RIBONUCLEASE Y"/>
    <property type="match status" value="1"/>
</dbReference>
<dbReference type="EMBL" id="JADKBR010000007">
    <property type="protein sequence ID" value="MBK8890505.1"/>
    <property type="molecule type" value="Genomic_DNA"/>
</dbReference>
<evidence type="ECO:0000313" key="2">
    <source>
        <dbReference type="EMBL" id="MBK8890505.1"/>
    </source>
</evidence>
<proteinExistence type="predicted"/>
<dbReference type="InterPro" id="IPR013976">
    <property type="entry name" value="HDOD"/>
</dbReference>
<dbReference type="Gene3D" id="1.10.3210.10">
    <property type="entry name" value="Hypothetical protein af1432"/>
    <property type="match status" value="1"/>
</dbReference>
<gene>
    <name evidence="2" type="ORF">IPN75_08885</name>
</gene>
<dbReference type="PANTHER" id="PTHR33525">
    <property type="match status" value="1"/>
</dbReference>
<dbReference type="AlphaFoldDB" id="A0A9D7LR36"/>
<comment type="caution">
    <text evidence="2">The sequence shown here is derived from an EMBL/GenBank/DDBJ whole genome shotgun (WGS) entry which is preliminary data.</text>
</comment>
<name>A0A9D7LR36_9RHOO</name>
<protein>
    <submittedName>
        <fullName evidence="2">HDOD domain-containing protein</fullName>
    </submittedName>
</protein>
<dbReference type="Pfam" id="PF08668">
    <property type="entry name" value="HDOD"/>
    <property type="match status" value="1"/>
</dbReference>
<dbReference type="InterPro" id="IPR052340">
    <property type="entry name" value="RNase_Y/CdgJ"/>
</dbReference>
<sequence length="282" mass="30787">MSNPITFKILEDIARDLSGSEITFPTFLDITFQVRTALKDPDLTVEQLAKLVGAEPLMSTKIVRMSNSVALNPSGREIADVKSAIVRVGMEAVRTVSFAVAMEQLLKSKSMQSFASISAKLWDHSSHVAALCRVLARKVAKSNGDEAMFAGLVHDLGVFYLLSRAASFPELVDDKIELHALLVDWHDNIGHALLSALGTPDSVLVAVQEHETDREIVKLKSLSDVLYIANKIANRTASWRDPEVDAAVDTSILDTLFDADMLAEIVEESEEEVQSLKAALGK</sequence>